<dbReference type="PROSITE" id="PS50893">
    <property type="entry name" value="ABC_TRANSPORTER_2"/>
    <property type="match status" value="1"/>
</dbReference>
<dbReference type="SUPFAM" id="SSF90123">
    <property type="entry name" value="ABC transporter transmembrane region"/>
    <property type="match status" value="1"/>
</dbReference>
<dbReference type="Proteomes" id="UP000196230">
    <property type="component" value="Unassembled WGS sequence"/>
</dbReference>
<sequence>MTTTAQSRTAPLVEVGRWLIRATAPVLWPLAGSVLFRHVYFAAAAALLGVGAGAIASLAVDGPTPAWLPGTVWTLIGVLAGLTLVKAVAGYLEHFLGHWVAFKALELLRVRLYRALVPLAHQAARNASSGDLLTRATKDVDRIEVFFAHTLAPAVTAVTMPALVLAVMGPQVGGPAALAAGVGLGLSVVVVPALGVRASQRGADAANARRGEIAQHITDSVQGMSEVTGYGHVDRRLEETAALDEALQSDGAVRGRWAVAREGAAQAVSLATLPAVVAAGASSGADLVPLAAFTAMVWALFDATAGVRGFAGTLDASMAAARRVHQIAVTAPDVADPPTPVPVPAGSLGVRVEDVDYAYPSEAEARPTALAGITLEVPAGSHTALMGASGSGKSSILRLLARHDDATAGTVALTGAEGVAVPVSAVALEDLRTATHYVTQQTTLFRGSIAENLRLSAPRAGDDRLWEALEAAQLAEAVRKRGGLDTEVGEQGRRLSGGQRQRLGVARAVLARPRVLLLDEYTSHLDPETAAAVRAGLRAALPEATIVEATHTSAGLDAADQVVVLDAGRIVACGRPEDLKRGGPLARLIARETDRA</sequence>
<dbReference type="GO" id="GO:0005886">
    <property type="term" value="C:plasma membrane"/>
    <property type="evidence" value="ECO:0007669"/>
    <property type="project" value="UniProtKB-SubCell"/>
</dbReference>
<name>A0A1R4IEU5_9MICC</name>
<evidence type="ECO:0000259" key="8">
    <source>
        <dbReference type="PROSITE" id="PS50893"/>
    </source>
</evidence>
<dbReference type="SUPFAM" id="SSF52540">
    <property type="entry name" value="P-loop containing nucleoside triphosphate hydrolases"/>
    <property type="match status" value="1"/>
</dbReference>
<dbReference type="EMBL" id="FUKP01000012">
    <property type="protein sequence ID" value="SJN18299.1"/>
    <property type="molecule type" value="Genomic_DNA"/>
</dbReference>
<keyword evidence="3" id="KW-0547">Nucleotide-binding</keyword>
<evidence type="ECO:0000256" key="7">
    <source>
        <dbReference type="SAM" id="Phobius"/>
    </source>
</evidence>
<dbReference type="PANTHER" id="PTHR24221">
    <property type="entry name" value="ATP-BINDING CASSETTE SUB-FAMILY B"/>
    <property type="match status" value="1"/>
</dbReference>
<dbReference type="Pfam" id="PF00005">
    <property type="entry name" value="ABC_tran"/>
    <property type="match status" value="1"/>
</dbReference>
<dbReference type="PROSITE" id="PS00211">
    <property type="entry name" value="ABC_TRANSPORTER_1"/>
    <property type="match status" value="1"/>
</dbReference>
<evidence type="ECO:0000256" key="5">
    <source>
        <dbReference type="ARBA" id="ARBA00022989"/>
    </source>
</evidence>
<proteinExistence type="predicted"/>
<dbReference type="PANTHER" id="PTHR24221:SF654">
    <property type="entry name" value="ATP-BINDING CASSETTE SUB-FAMILY B MEMBER 6"/>
    <property type="match status" value="1"/>
</dbReference>
<feature type="domain" description="ABC transmembrane type-1" evidence="9">
    <location>
        <begin position="41"/>
        <end position="281"/>
    </location>
</feature>
<dbReference type="InterPro" id="IPR036640">
    <property type="entry name" value="ABC1_TM_sf"/>
</dbReference>
<dbReference type="Pfam" id="PF00664">
    <property type="entry name" value="ABC_membrane"/>
    <property type="match status" value="1"/>
</dbReference>
<feature type="transmembrane region" description="Helical" evidence="7">
    <location>
        <begin position="66"/>
        <end position="85"/>
    </location>
</feature>
<evidence type="ECO:0000313" key="11">
    <source>
        <dbReference type="Proteomes" id="UP000196230"/>
    </source>
</evidence>
<feature type="domain" description="ABC transporter" evidence="8">
    <location>
        <begin position="350"/>
        <end position="592"/>
    </location>
</feature>
<protein>
    <submittedName>
        <fullName evidence="10">Transport ATP-binding protein CydC</fullName>
    </submittedName>
</protein>
<dbReference type="InterPro" id="IPR003593">
    <property type="entry name" value="AAA+_ATPase"/>
</dbReference>
<dbReference type="GO" id="GO:0016887">
    <property type="term" value="F:ATP hydrolysis activity"/>
    <property type="evidence" value="ECO:0007669"/>
    <property type="project" value="InterPro"/>
</dbReference>
<dbReference type="InterPro" id="IPR011527">
    <property type="entry name" value="ABC1_TM_dom"/>
</dbReference>
<feature type="transmembrane region" description="Helical" evidence="7">
    <location>
        <begin position="39"/>
        <end position="60"/>
    </location>
</feature>
<keyword evidence="6 7" id="KW-0472">Membrane</keyword>
<evidence type="ECO:0000256" key="1">
    <source>
        <dbReference type="ARBA" id="ARBA00004651"/>
    </source>
</evidence>
<evidence type="ECO:0000313" key="10">
    <source>
        <dbReference type="EMBL" id="SJN18299.1"/>
    </source>
</evidence>
<reference evidence="10 11" key="1">
    <citation type="submission" date="2017-02" db="EMBL/GenBank/DDBJ databases">
        <authorList>
            <person name="Peterson S.W."/>
        </authorList>
    </citation>
    <scope>NUCLEOTIDE SEQUENCE [LARGE SCALE GENOMIC DNA]</scope>
    <source>
        <strain evidence="10 11">2B3F</strain>
    </source>
</reference>
<feature type="transmembrane region" description="Helical" evidence="7">
    <location>
        <begin position="174"/>
        <end position="194"/>
    </location>
</feature>
<organism evidence="10 11">
    <name type="scientific">Micrococcus lylae</name>
    <dbReference type="NCBI Taxonomy" id="1273"/>
    <lineage>
        <taxon>Bacteria</taxon>
        <taxon>Bacillati</taxon>
        <taxon>Actinomycetota</taxon>
        <taxon>Actinomycetes</taxon>
        <taxon>Micrococcales</taxon>
        <taxon>Micrococcaceae</taxon>
        <taxon>Micrococcus</taxon>
    </lineage>
</organism>
<dbReference type="Gene3D" id="3.40.50.300">
    <property type="entry name" value="P-loop containing nucleotide triphosphate hydrolases"/>
    <property type="match status" value="1"/>
</dbReference>
<feature type="transmembrane region" description="Helical" evidence="7">
    <location>
        <begin position="145"/>
        <end position="168"/>
    </location>
</feature>
<keyword evidence="4 10" id="KW-0067">ATP-binding</keyword>
<accession>A0A1R4IEU5</accession>
<dbReference type="CDD" id="cd03228">
    <property type="entry name" value="ABCC_MRP_Like"/>
    <property type="match status" value="1"/>
</dbReference>
<dbReference type="RefSeq" id="WP_087133467.1">
    <property type="nucleotide sequence ID" value="NZ_FUKP01000012.1"/>
</dbReference>
<dbReference type="AlphaFoldDB" id="A0A1R4IEU5"/>
<keyword evidence="2 7" id="KW-0812">Transmembrane</keyword>
<evidence type="ECO:0000256" key="4">
    <source>
        <dbReference type="ARBA" id="ARBA00022840"/>
    </source>
</evidence>
<dbReference type="PROSITE" id="PS50929">
    <property type="entry name" value="ABC_TM1F"/>
    <property type="match status" value="1"/>
</dbReference>
<comment type="subcellular location">
    <subcellularLocation>
        <location evidence="1">Cell membrane</location>
        <topology evidence="1">Multi-pass membrane protein</topology>
    </subcellularLocation>
</comment>
<dbReference type="SMART" id="SM00382">
    <property type="entry name" value="AAA"/>
    <property type="match status" value="1"/>
</dbReference>
<evidence type="ECO:0000256" key="3">
    <source>
        <dbReference type="ARBA" id="ARBA00022741"/>
    </source>
</evidence>
<keyword evidence="5 7" id="KW-1133">Transmembrane helix</keyword>
<dbReference type="InterPro" id="IPR003439">
    <property type="entry name" value="ABC_transporter-like_ATP-bd"/>
</dbReference>
<dbReference type="InterPro" id="IPR017871">
    <property type="entry name" value="ABC_transporter-like_CS"/>
</dbReference>
<gene>
    <name evidence="10" type="ORF">FM125_01895</name>
</gene>
<dbReference type="InterPro" id="IPR039421">
    <property type="entry name" value="Type_1_exporter"/>
</dbReference>
<dbReference type="InterPro" id="IPR027417">
    <property type="entry name" value="P-loop_NTPase"/>
</dbReference>
<evidence type="ECO:0000256" key="2">
    <source>
        <dbReference type="ARBA" id="ARBA00022692"/>
    </source>
</evidence>
<evidence type="ECO:0000256" key="6">
    <source>
        <dbReference type="ARBA" id="ARBA00023136"/>
    </source>
</evidence>
<dbReference type="GO" id="GO:0005524">
    <property type="term" value="F:ATP binding"/>
    <property type="evidence" value="ECO:0007669"/>
    <property type="project" value="UniProtKB-KW"/>
</dbReference>
<evidence type="ECO:0000259" key="9">
    <source>
        <dbReference type="PROSITE" id="PS50929"/>
    </source>
</evidence>
<dbReference type="GO" id="GO:0034040">
    <property type="term" value="F:ATPase-coupled lipid transmembrane transporter activity"/>
    <property type="evidence" value="ECO:0007669"/>
    <property type="project" value="TreeGrafter"/>
</dbReference>
<dbReference type="Gene3D" id="1.20.1560.10">
    <property type="entry name" value="ABC transporter type 1, transmembrane domain"/>
    <property type="match status" value="1"/>
</dbReference>
<dbReference type="GO" id="GO:0140359">
    <property type="term" value="F:ABC-type transporter activity"/>
    <property type="evidence" value="ECO:0007669"/>
    <property type="project" value="InterPro"/>
</dbReference>